<dbReference type="Proteomes" id="UP001054252">
    <property type="component" value="Unassembled WGS sequence"/>
</dbReference>
<proteinExistence type="predicted"/>
<dbReference type="EMBL" id="BPVZ01000086">
    <property type="protein sequence ID" value="GKV30450.1"/>
    <property type="molecule type" value="Genomic_DNA"/>
</dbReference>
<evidence type="ECO:0000313" key="1">
    <source>
        <dbReference type="EMBL" id="GKV30450.1"/>
    </source>
</evidence>
<comment type="caution">
    <text evidence="1">The sequence shown here is derived from an EMBL/GenBank/DDBJ whole genome shotgun (WGS) entry which is preliminary data.</text>
</comment>
<gene>
    <name evidence="1" type="ORF">SLEP1_g39258</name>
</gene>
<evidence type="ECO:0000313" key="2">
    <source>
        <dbReference type="Proteomes" id="UP001054252"/>
    </source>
</evidence>
<keyword evidence="2" id="KW-1185">Reference proteome</keyword>
<accession>A0AAV5L095</accession>
<name>A0AAV5L095_9ROSI</name>
<dbReference type="AlphaFoldDB" id="A0AAV5L095"/>
<reference evidence="1 2" key="1">
    <citation type="journal article" date="2021" name="Commun. Biol.">
        <title>The genome of Shorea leprosula (Dipterocarpaceae) highlights the ecological relevance of drought in aseasonal tropical rainforests.</title>
        <authorList>
            <person name="Ng K.K.S."/>
            <person name="Kobayashi M.J."/>
            <person name="Fawcett J.A."/>
            <person name="Hatakeyama M."/>
            <person name="Paape T."/>
            <person name="Ng C.H."/>
            <person name="Ang C.C."/>
            <person name="Tnah L.H."/>
            <person name="Lee C.T."/>
            <person name="Nishiyama T."/>
            <person name="Sese J."/>
            <person name="O'Brien M.J."/>
            <person name="Copetti D."/>
            <person name="Mohd Noor M.I."/>
            <person name="Ong R.C."/>
            <person name="Putra M."/>
            <person name="Sireger I.Z."/>
            <person name="Indrioko S."/>
            <person name="Kosugi Y."/>
            <person name="Izuno A."/>
            <person name="Isagi Y."/>
            <person name="Lee S.L."/>
            <person name="Shimizu K.K."/>
        </authorList>
    </citation>
    <scope>NUCLEOTIDE SEQUENCE [LARGE SCALE GENOMIC DNA]</scope>
    <source>
        <strain evidence="1">214</strain>
    </source>
</reference>
<sequence>MSENVLIDNVYFRQMEEQEHGALPSHPQTMSCLTATLTATGSKMELLQLNPTWRSLLPFGHCHLVCPFTP</sequence>
<organism evidence="1 2">
    <name type="scientific">Rubroshorea leprosula</name>
    <dbReference type="NCBI Taxonomy" id="152421"/>
    <lineage>
        <taxon>Eukaryota</taxon>
        <taxon>Viridiplantae</taxon>
        <taxon>Streptophyta</taxon>
        <taxon>Embryophyta</taxon>
        <taxon>Tracheophyta</taxon>
        <taxon>Spermatophyta</taxon>
        <taxon>Magnoliopsida</taxon>
        <taxon>eudicotyledons</taxon>
        <taxon>Gunneridae</taxon>
        <taxon>Pentapetalae</taxon>
        <taxon>rosids</taxon>
        <taxon>malvids</taxon>
        <taxon>Malvales</taxon>
        <taxon>Dipterocarpaceae</taxon>
        <taxon>Rubroshorea</taxon>
    </lineage>
</organism>
<protein>
    <submittedName>
        <fullName evidence="1">Uncharacterized protein</fullName>
    </submittedName>
</protein>